<dbReference type="RefSeq" id="WP_088250491.1">
    <property type="nucleotide sequence ID" value="NZ_NHMK01000038.1"/>
</dbReference>
<reference evidence="4 5" key="1">
    <citation type="submission" date="2017-05" db="EMBL/GenBank/DDBJ databases">
        <title>De novo genome assembly of Deniococcus indicus strain DR1.</title>
        <authorList>
            <person name="Chauhan D."/>
            <person name="Yennamalli R.M."/>
            <person name="Priyadarshini R."/>
        </authorList>
    </citation>
    <scope>NUCLEOTIDE SEQUENCE [LARGE SCALE GENOMIC DNA]</scope>
    <source>
        <strain evidence="4 5">DR1</strain>
    </source>
</reference>
<dbReference type="EMBL" id="NHMK01000038">
    <property type="protein sequence ID" value="OWL93264.1"/>
    <property type="molecule type" value="Genomic_DNA"/>
</dbReference>
<dbReference type="OrthoDB" id="9805883at2"/>
<dbReference type="AlphaFoldDB" id="A0A246BDT3"/>
<evidence type="ECO:0000256" key="2">
    <source>
        <dbReference type="ARBA" id="ARBA00023002"/>
    </source>
</evidence>
<dbReference type="CDD" id="cd08271">
    <property type="entry name" value="MDR5"/>
    <property type="match status" value="1"/>
</dbReference>
<dbReference type="PANTHER" id="PTHR48106">
    <property type="entry name" value="QUINONE OXIDOREDUCTASE PIG3-RELATED"/>
    <property type="match status" value="1"/>
</dbReference>
<protein>
    <recommendedName>
        <fullName evidence="3">Enoyl reductase (ER) domain-containing protein</fullName>
    </recommendedName>
</protein>
<dbReference type="Pfam" id="PF00107">
    <property type="entry name" value="ADH_zinc_N"/>
    <property type="match status" value="1"/>
</dbReference>
<keyword evidence="5" id="KW-1185">Reference proteome</keyword>
<evidence type="ECO:0000259" key="3">
    <source>
        <dbReference type="SMART" id="SM00829"/>
    </source>
</evidence>
<sequence>MTMHAFTATQPGEPLTLQWTPVPTPAPGLGEIRVRLAAVTVNPVDFKLLRDGHPAWTYPHVPGVDGAGTVEAVGPGVESLRPGDRVAMHVDLTRPGVFAEAVVTGAHTVARVPDGVPLTVAAALPCAGMTAYQSLDRRLGVRPGLWRPGDWVLVNGASGGVGGYATQLARRAGARVIGVASAANHAYLRALGAEVTLDYRAGDLAAQVREVTGGAGVPAVVETAGQATALLDAVAFGGGMACVLGLPDLPTYRAHPAKISVHPIALGAAHVSGDRRAQEDLGVMLGELLALVLNDELDPLVTDVREREALPATLAELAAGGVRGKLVVRMSGED</sequence>
<dbReference type="SUPFAM" id="SSF51735">
    <property type="entry name" value="NAD(P)-binding Rossmann-fold domains"/>
    <property type="match status" value="1"/>
</dbReference>
<proteinExistence type="predicted"/>
<gene>
    <name evidence="4" type="ORF">CBQ26_20640</name>
</gene>
<dbReference type="GO" id="GO:0016651">
    <property type="term" value="F:oxidoreductase activity, acting on NAD(P)H"/>
    <property type="evidence" value="ECO:0007669"/>
    <property type="project" value="TreeGrafter"/>
</dbReference>
<evidence type="ECO:0000313" key="4">
    <source>
        <dbReference type="EMBL" id="OWL93264.1"/>
    </source>
</evidence>
<dbReference type="Proteomes" id="UP000197208">
    <property type="component" value="Unassembled WGS sequence"/>
</dbReference>
<dbReference type="SUPFAM" id="SSF50129">
    <property type="entry name" value="GroES-like"/>
    <property type="match status" value="1"/>
</dbReference>
<keyword evidence="2" id="KW-0560">Oxidoreductase</keyword>
<dbReference type="Gene3D" id="3.40.50.720">
    <property type="entry name" value="NAD(P)-binding Rossmann-like Domain"/>
    <property type="match status" value="1"/>
</dbReference>
<comment type="caution">
    <text evidence="4">The sequence shown here is derived from an EMBL/GenBank/DDBJ whole genome shotgun (WGS) entry which is preliminary data.</text>
</comment>
<dbReference type="InterPro" id="IPR011032">
    <property type="entry name" value="GroES-like_sf"/>
</dbReference>
<dbReference type="Pfam" id="PF08240">
    <property type="entry name" value="ADH_N"/>
    <property type="match status" value="1"/>
</dbReference>
<evidence type="ECO:0000256" key="1">
    <source>
        <dbReference type="ARBA" id="ARBA00022857"/>
    </source>
</evidence>
<dbReference type="InterPro" id="IPR013154">
    <property type="entry name" value="ADH-like_N"/>
</dbReference>
<organism evidence="4 5">
    <name type="scientific">Deinococcus indicus</name>
    <dbReference type="NCBI Taxonomy" id="223556"/>
    <lineage>
        <taxon>Bacteria</taxon>
        <taxon>Thermotogati</taxon>
        <taxon>Deinococcota</taxon>
        <taxon>Deinococci</taxon>
        <taxon>Deinococcales</taxon>
        <taxon>Deinococcaceae</taxon>
        <taxon>Deinococcus</taxon>
    </lineage>
</organism>
<evidence type="ECO:0000313" key="5">
    <source>
        <dbReference type="Proteomes" id="UP000197208"/>
    </source>
</evidence>
<accession>A0A246BDT3</accession>
<dbReference type="InterPro" id="IPR002364">
    <property type="entry name" value="Quin_OxRdtase/zeta-crystal_CS"/>
</dbReference>
<dbReference type="Gene3D" id="3.90.180.10">
    <property type="entry name" value="Medium-chain alcohol dehydrogenases, catalytic domain"/>
    <property type="match status" value="1"/>
</dbReference>
<dbReference type="GO" id="GO:0070402">
    <property type="term" value="F:NADPH binding"/>
    <property type="evidence" value="ECO:0007669"/>
    <property type="project" value="TreeGrafter"/>
</dbReference>
<dbReference type="InterPro" id="IPR020843">
    <property type="entry name" value="ER"/>
</dbReference>
<keyword evidence="1" id="KW-0521">NADP</keyword>
<feature type="domain" description="Enoyl reductase (ER)" evidence="3">
    <location>
        <begin position="12"/>
        <end position="328"/>
    </location>
</feature>
<dbReference type="PROSITE" id="PS01162">
    <property type="entry name" value="QOR_ZETA_CRYSTAL"/>
    <property type="match status" value="1"/>
</dbReference>
<name>A0A246BDT3_9DEIO</name>
<dbReference type="GO" id="GO:0008270">
    <property type="term" value="F:zinc ion binding"/>
    <property type="evidence" value="ECO:0007669"/>
    <property type="project" value="InterPro"/>
</dbReference>
<dbReference type="InterPro" id="IPR013149">
    <property type="entry name" value="ADH-like_C"/>
</dbReference>
<dbReference type="InterPro" id="IPR036291">
    <property type="entry name" value="NAD(P)-bd_dom_sf"/>
</dbReference>
<dbReference type="SMART" id="SM00829">
    <property type="entry name" value="PKS_ER"/>
    <property type="match status" value="1"/>
</dbReference>